<organism evidence="2 3">
    <name type="scientific">Morus notabilis</name>
    <dbReference type="NCBI Taxonomy" id="981085"/>
    <lineage>
        <taxon>Eukaryota</taxon>
        <taxon>Viridiplantae</taxon>
        <taxon>Streptophyta</taxon>
        <taxon>Embryophyta</taxon>
        <taxon>Tracheophyta</taxon>
        <taxon>Spermatophyta</taxon>
        <taxon>Magnoliopsida</taxon>
        <taxon>eudicotyledons</taxon>
        <taxon>Gunneridae</taxon>
        <taxon>Pentapetalae</taxon>
        <taxon>rosids</taxon>
        <taxon>fabids</taxon>
        <taxon>Rosales</taxon>
        <taxon>Moraceae</taxon>
        <taxon>Moreae</taxon>
        <taxon>Morus</taxon>
    </lineage>
</organism>
<dbReference type="OrthoDB" id="1899182at2759"/>
<name>W9QXN6_9ROSA</name>
<evidence type="ECO:0000313" key="3">
    <source>
        <dbReference type="Proteomes" id="UP000030645"/>
    </source>
</evidence>
<dbReference type="Proteomes" id="UP000030645">
    <property type="component" value="Unassembled WGS sequence"/>
</dbReference>
<protein>
    <recommendedName>
        <fullName evidence="4">F-box/kelch-repeat protein SKIP25</fullName>
    </recommendedName>
</protein>
<reference evidence="3" key="1">
    <citation type="submission" date="2013-01" db="EMBL/GenBank/DDBJ databases">
        <title>Draft Genome Sequence of a Mulberry Tree, Morus notabilis C.K. Schneid.</title>
        <authorList>
            <person name="He N."/>
            <person name="Zhao S."/>
        </authorList>
    </citation>
    <scope>NUCLEOTIDE SEQUENCE</scope>
</reference>
<dbReference type="eggNOG" id="KOG1072">
    <property type="taxonomic scope" value="Eukaryota"/>
</dbReference>
<evidence type="ECO:0000256" key="1">
    <source>
        <dbReference type="SAM" id="Coils"/>
    </source>
</evidence>
<keyword evidence="1" id="KW-0175">Coiled coil</keyword>
<dbReference type="PANTHER" id="PTHR47590">
    <property type="entry name" value="F-BOX/KELCH-REPEAT PROTEIN SKIP25"/>
    <property type="match status" value="1"/>
</dbReference>
<dbReference type="EMBL" id="KE344347">
    <property type="protein sequence ID" value="EXB57590.1"/>
    <property type="molecule type" value="Genomic_DNA"/>
</dbReference>
<dbReference type="PANTHER" id="PTHR47590:SF1">
    <property type="entry name" value="F-BOX_KELCH-REPEAT PROTEIN SKIP25"/>
    <property type="match status" value="1"/>
</dbReference>
<feature type="coiled-coil region" evidence="1">
    <location>
        <begin position="87"/>
        <end position="114"/>
    </location>
</feature>
<dbReference type="SUPFAM" id="SSF117281">
    <property type="entry name" value="Kelch motif"/>
    <property type="match status" value="1"/>
</dbReference>
<proteinExistence type="predicted"/>
<dbReference type="AlphaFoldDB" id="W9QXN6"/>
<evidence type="ECO:0008006" key="4">
    <source>
        <dbReference type="Google" id="ProtNLM"/>
    </source>
</evidence>
<dbReference type="KEGG" id="mnt:21405506"/>
<keyword evidence="3" id="KW-1185">Reference proteome</keyword>
<dbReference type="Gene3D" id="2.120.10.80">
    <property type="entry name" value="Kelch-type beta propeller"/>
    <property type="match status" value="1"/>
</dbReference>
<gene>
    <name evidence="2" type="ORF">L484_022697</name>
</gene>
<evidence type="ECO:0000313" key="2">
    <source>
        <dbReference type="EMBL" id="EXB57590.1"/>
    </source>
</evidence>
<accession>W9QXN6</accession>
<sequence length="117" mass="13535">MVERWDLERESSWERVGDLKDGRVSRDAIDAVGWRGKLYMVNVKGGSMKDGVVYDAEKDVWEEMPAGMIGGWRGPAAAMDEEEMFMVDEATRVLRRYDEERDEWEKVVESESLRGVE</sequence>
<dbReference type="InterPro" id="IPR015915">
    <property type="entry name" value="Kelch-typ_b-propeller"/>
</dbReference>
<dbReference type="STRING" id="981085.W9QXN6"/>